<feature type="compositionally biased region" description="Basic and acidic residues" evidence="1">
    <location>
        <begin position="219"/>
        <end position="229"/>
    </location>
</feature>
<feature type="compositionally biased region" description="Low complexity" evidence="1">
    <location>
        <begin position="124"/>
        <end position="134"/>
    </location>
</feature>
<proteinExistence type="predicted"/>
<evidence type="ECO:0000313" key="3">
    <source>
        <dbReference type="Proteomes" id="UP001302321"/>
    </source>
</evidence>
<sequence length="262" mass="30325">MNHNHSDIIPYPHPPSVTSSPRKKKSGMFPDLTKDINFGENIDLVLGVTATALTADQLLKLKDSKKNKAMHLAKASLSAAAAATAFTMMRREHNERARLGRTRRRSETETRSTPRKNREHESESASSSRSSSRPRTFERTGSRSRSQDRGLLYPDLEAQLEPEDHKVRWALVPSPPSQEERQEERAESPDDYGYASARLASPPDEPCHQNRARTMSPLRRRENDRESERHRHHHQRRKSERQSRWHKFFNLLGQELQKQQRV</sequence>
<feature type="compositionally biased region" description="Basic residues" evidence="1">
    <location>
        <begin position="230"/>
        <end position="245"/>
    </location>
</feature>
<name>A0AAN7ACB4_9PEZI</name>
<reference evidence="2" key="1">
    <citation type="journal article" date="2023" name="Mol. Phylogenet. Evol.">
        <title>Genome-scale phylogeny and comparative genomics of the fungal order Sordariales.</title>
        <authorList>
            <person name="Hensen N."/>
            <person name="Bonometti L."/>
            <person name="Westerberg I."/>
            <person name="Brannstrom I.O."/>
            <person name="Guillou S."/>
            <person name="Cros-Aarteil S."/>
            <person name="Calhoun S."/>
            <person name="Haridas S."/>
            <person name="Kuo A."/>
            <person name="Mondo S."/>
            <person name="Pangilinan J."/>
            <person name="Riley R."/>
            <person name="LaButti K."/>
            <person name="Andreopoulos B."/>
            <person name="Lipzen A."/>
            <person name="Chen C."/>
            <person name="Yan M."/>
            <person name="Daum C."/>
            <person name="Ng V."/>
            <person name="Clum A."/>
            <person name="Steindorff A."/>
            <person name="Ohm R.A."/>
            <person name="Martin F."/>
            <person name="Silar P."/>
            <person name="Natvig D.O."/>
            <person name="Lalanne C."/>
            <person name="Gautier V."/>
            <person name="Ament-Velasquez S.L."/>
            <person name="Kruys A."/>
            <person name="Hutchinson M.I."/>
            <person name="Powell A.J."/>
            <person name="Barry K."/>
            <person name="Miller A.N."/>
            <person name="Grigoriev I.V."/>
            <person name="Debuchy R."/>
            <person name="Gladieux P."/>
            <person name="Hiltunen Thoren M."/>
            <person name="Johannesson H."/>
        </authorList>
    </citation>
    <scope>NUCLEOTIDE SEQUENCE</scope>
    <source>
        <strain evidence="2">CBS 892.96</strain>
    </source>
</reference>
<feature type="compositionally biased region" description="Basic and acidic residues" evidence="1">
    <location>
        <begin position="178"/>
        <end position="188"/>
    </location>
</feature>
<feature type="region of interest" description="Disordered" evidence="1">
    <location>
        <begin position="1"/>
        <end position="28"/>
    </location>
</feature>
<dbReference type="Proteomes" id="UP001302321">
    <property type="component" value="Unassembled WGS sequence"/>
</dbReference>
<feature type="compositionally biased region" description="Basic and acidic residues" evidence="1">
    <location>
        <begin position="105"/>
        <end position="123"/>
    </location>
</feature>
<evidence type="ECO:0000256" key="1">
    <source>
        <dbReference type="SAM" id="MobiDB-lite"/>
    </source>
</evidence>
<keyword evidence="3" id="KW-1185">Reference proteome</keyword>
<gene>
    <name evidence="2" type="ORF">QBC36DRAFT_320013</name>
</gene>
<feature type="region of interest" description="Disordered" evidence="1">
    <location>
        <begin position="173"/>
        <end position="245"/>
    </location>
</feature>
<protein>
    <submittedName>
        <fullName evidence="2">Uncharacterized protein</fullName>
    </submittedName>
</protein>
<reference evidence="2" key="2">
    <citation type="submission" date="2023-05" db="EMBL/GenBank/DDBJ databases">
        <authorList>
            <consortium name="Lawrence Berkeley National Laboratory"/>
            <person name="Steindorff A."/>
            <person name="Hensen N."/>
            <person name="Bonometti L."/>
            <person name="Westerberg I."/>
            <person name="Brannstrom I.O."/>
            <person name="Guillou S."/>
            <person name="Cros-Aarteil S."/>
            <person name="Calhoun S."/>
            <person name="Haridas S."/>
            <person name="Kuo A."/>
            <person name="Mondo S."/>
            <person name="Pangilinan J."/>
            <person name="Riley R."/>
            <person name="Labutti K."/>
            <person name="Andreopoulos B."/>
            <person name="Lipzen A."/>
            <person name="Chen C."/>
            <person name="Yanf M."/>
            <person name="Daum C."/>
            <person name="Ng V."/>
            <person name="Clum A."/>
            <person name="Ohm R."/>
            <person name="Martin F."/>
            <person name="Silar P."/>
            <person name="Natvig D."/>
            <person name="Lalanne C."/>
            <person name="Gautier V."/>
            <person name="Ament-Velasquez S.L."/>
            <person name="Kruys A."/>
            <person name="Hutchinson M.I."/>
            <person name="Powell A.J."/>
            <person name="Barry K."/>
            <person name="Miller A.N."/>
            <person name="Grigoriev I.V."/>
            <person name="Debuchy R."/>
            <person name="Gladieux P."/>
            <person name="Thoren M.H."/>
            <person name="Johannesson H."/>
        </authorList>
    </citation>
    <scope>NUCLEOTIDE SEQUENCE</scope>
    <source>
        <strain evidence="2">CBS 892.96</strain>
    </source>
</reference>
<dbReference type="AlphaFoldDB" id="A0AAN7ACB4"/>
<feature type="region of interest" description="Disordered" evidence="1">
    <location>
        <begin position="93"/>
        <end position="152"/>
    </location>
</feature>
<feature type="compositionally biased region" description="Basic and acidic residues" evidence="1">
    <location>
        <begin position="135"/>
        <end position="148"/>
    </location>
</feature>
<evidence type="ECO:0000313" key="2">
    <source>
        <dbReference type="EMBL" id="KAK4180457.1"/>
    </source>
</evidence>
<comment type="caution">
    <text evidence="2">The sequence shown here is derived from an EMBL/GenBank/DDBJ whole genome shotgun (WGS) entry which is preliminary data.</text>
</comment>
<organism evidence="2 3">
    <name type="scientific">Triangularia setosa</name>
    <dbReference type="NCBI Taxonomy" id="2587417"/>
    <lineage>
        <taxon>Eukaryota</taxon>
        <taxon>Fungi</taxon>
        <taxon>Dikarya</taxon>
        <taxon>Ascomycota</taxon>
        <taxon>Pezizomycotina</taxon>
        <taxon>Sordariomycetes</taxon>
        <taxon>Sordariomycetidae</taxon>
        <taxon>Sordariales</taxon>
        <taxon>Podosporaceae</taxon>
        <taxon>Triangularia</taxon>
    </lineage>
</organism>
<dbReference type="EMBL" id="MU866098">
    <property type="protein sequence ID" value="KAK4180457.1"/>
    <property type="molecule type" value="Genomic_DNA"/>
</dbReference>
<accession>A0AAN7ACB4</accession>